<dbReference type="Proteomes" id="UP000198749">
    <property type="component" value="Unassembled WGS sequence"/>
</dbReference>
<evidence type="ECO:0000256" key="1">
    <source>
        <dbReference type="SAM" id="SignalP"/>
    </source>
</evidence>
<sequence>MKFTHMIKAAALIGAVSSVALMSGCSTNPSASLNGMKGGGHEYLLTVSRPNQLHVIDTETNKIVRSCDVPGVFGQGTVEPSPDGRIAYVGTNKWEDVAGFDITNCDMVFFAKQSDKTVTVKSFVSLAVSRDGKELYTIQNPTRKLSDRYEVMEPQLAVYDTSAGLDAKPIRTFPVGRQITKITAMDTGEVILGGPDLQAINPQTGEIRMLSKLQHWDRPADKWVQPDAFAMHSLGEHVDEFIMPYFTIKWNGDPGDMEKAEFWWGMSRVDLKTGEVEQTETVPFEFIIFNFITDPEDSDVIYGAFNTLSKHNIREHKTLAVHNMEHTYYDLNMTHDRTIYVGGTSSDISIHDPDTLEKIGSIQLPGDMSTSGMRIAYLK</sequence>
<reference evidence="3" key="1">
    <citation type="submission" date="2016-10" db="EMBL/GenBank/DDBJ databases">
        <authorList>
            <person name="Varghese N."/>
            <person name="Submissions S."/>
        </authorList>
    </citation>
    <scope>NUCLEOTIDE SEQUENCE [LARGE SCALE GENOMIC DNA]</scope>
    <source>
        <strain evidence="3">DSM 18887</strain>
    </source>
</reference>
<feature type="signal peptide" evidence="1">
    <location>
        <begin position="1"/>
        <end position="22"/>
    </location>
</feature>
<dbReference type="SUPFAM" id="SSF50969">
    <property type="entry name" value="YVTN repeat-like/Quinoprotein amine dehydrogenase"/>
    <property type="match status" value="1"/>
</dbReference>
<dbReference type="PANTHER" id="PTHR47197">
    <property type="entry name" value="PROTEIN NIRF"/>
    <property type="match status" value="1"/>
</dbReference>
<proteinExistence type="predicted"/>
<dbReference type="EMBL" id="FOGB01000001">
    <property type="protein sequence ID" value="SEQ04559.1"/>
    <property type="molecule type" value="Genomic_DNA"/>
</dbReference>
<protein>
    <submittedName>
        <fullName evidence="2">Quinohemoprotein amine dehydrogenase, beta subunit</fullName>
    </submittedName>
</protein>
<feature type="chain" id="PRO_5011680532" evidence="1">
    <location>
        <begin position="23"/>
        <end position="379"/>
    </location>
</feature>
<keyword evidence="3" id="KW-1185">Reference proteome</keyword>
<gene>
    <name evidence="2" type="ORF">SAMN03080615_00160</name>
</gene>
<organism evidence="2 3">
    <name type="scientific">Amphritea atlantica</name>
    <dbReference type="NCBI Taxonomy" id="355243"/>
    <lineage>
        <taxon>Bacteria</taxon>
        <taxon>Pseudomonadati</taxon>
        <taxon>Pseudomonadota</taxon>
        <taxon>Gammaproteobacteria</taxon>
        <taxon>Oceanospirillales</taxon>
        <taxon>Oceanospirillaceae</taxon>
        <taxon>Amphritea</taxon>
    </lineage>
</organism>
<keyword evidence="1" id="KW-0732">Signal</keyword>
<dbReference type="OrthoDB" id="5345984at2"/>
<dbReference type="InterPro" id="IPR023879">
    <property type="entry name" value="QH-AmDH_bsu"/>
</dbReference>
<name>A0A1H9CTT1_9GAMM</name>
<dbReference type="RefSeq" id="WP_091352659.1">
    <property type="nucleotide sequence ID" value="NZ_AP025284.1"/>
</dbReference>
<dbReference type="STRING" id="355243.SAMN03080615_00160"/>
<evidence type="ECO:0000313" key="3">
    <source>
        <dbReference type="Proteomes" id="UP000198749"/>
    </source>
</evidence>
<dbReference type="Gene3D" id="2.130.10.10">
    <property type="entry name" value="YVTN repeat-like/Quinoprotein amine dehydrogenase"/>
    <property type="match status" value="1"/>
</dbReference>
<dbReference type="AlphaFoldDB" id="A0A1H9CTT1"/>
<accession>A0A1H9CTT1</accession>
<dbReference type="PROSITE" id="PS51257">
    <property type="entry name" value="PROKAR_LIPOPROTEIN"/>
    <property type="match status" value="1"/>
</dbReference>
<dbReference type="NCBIfam" id="TIGR03907">
    <property type="entry name" value="QH_beta"/>
    <property type="match status" value="1"/>
</dbReference>
<evidence type="ECO:0000313" key="2">
    <source>
        <dbReference type="EMBL" id="SEQ04559.1"/>
    </source>
</evidence>
<dbReference type="InterPro" id="IPR051200">
    <property type="entry name" value="Host-pathogen_enzymatic-act"/>
</dbReference>
<dbReference type="InterPro" id="IPR015943">
    <property type="entry name" value="WD40/YVTN_repeat-like_dom_sf"/>
</dbReference>
<dbReference type="InterPro" id="IPR011044">
    <property type="entry name" value="Quino_amine_DH_bsu"/>
</dbReference>
<dbReference type="PANTHER" id="PTHR47197:SF3">
    <property type="entry name" value="DIHYDRO-HEME D1 DEHYDROGENASE"/>
    <property type="match status" value="1"/>
</dbReference>